<name>A0ABS0J2K8_9BACT</name>
<dbReference type="Gene3D" id="3.30.9.10">
    <property type="entry name" value="D-Amino Acid Oxidase, subunit A, domain 2"/>
    <property type="match status" value="1"/>
</dbReference>
<proteinExistence type="predicted"/>
<sequence length="394" mass="43876">MSTRLTADAVVIGGGFYGACLALLLRRLYPRVLLAEKEDDLLQRASYINQARVHAGFHYPRNLVTAYRSLVNFPRFVADFRHAIMRDFTKVYAVARLNSKVNAHRFHEMFRRMKAPIKPAPAHLASLFNPELVERAFLVREYAFDASVLKGILRRRLEAEGVELLMRTRIHAVRSGAGDGLVLDGARGNERYEIHAKHVFNCTYSLINVLLHASGLPLLPLKHEITEMALVRPPEPLRNLGVTVMDGPFFSTMPFPALGLHSLSHVRYTPHKGWIDEVPPVDGHELLRAAPPASKALHMINDAARYLPVLGGVRQEGSLFEVKTVLLASEDSDSRPILFRRDYGGLKGFHVAMGGKIDNIYDLLETIADLNDDFGDRKRLHDIVAGLLGGGSGA</sequence>
<keyword evidence="2" id="KW-1133">Transmembrane helix</keyword>
<dbReference type="RefSeq" id="WP_196608587.1">
    <property type="nucleotide sequence ID" value="NZ_VRYY01000111.1"/>
</dbReference>
<dbReference type="PANTHER" id="PTHR13847">
    <property type="entry name" value="SARCOSINE DEHYDROGENASE-RELATED"/>
    <property type="match status" value="1"/>
</dbReference>
<protein>
    <submittedName>
        <fullName evidence="4">FAD-binding oxidoreductase</fullName>
    </submittedName>
</protein>
<dbReference type="Gene3D" id="3.50.50.60">
    <property type="entry name" value="FAD/NAD(P)-binding domain"/>
    <property type="match status" value="1"/>
</dbReference>
<gene>
    <name evidence="4" type="ORF">FVW20_05200</name>
</gene>
<evidence type="ECO:0000256" key="2">
    <source>
        <dbReference type="SAM" id="Phobius"/>
    </source>
</evidence>
<comment type="caution">
    <text evidence="4">The sequence shown here is derived from an EMBL/GenBank/DDBJ whole genome shotgun (WGS) entry which is preliminary data.</text>
</comment>
<accession>A0ABS0J2K8</accession>
<feature type="transmembrane region" description="Helical" evidence="2">
    <location>
        <begin position="6"/>
        <end position="25"/>
    </location>
</feature>
<keyword evidence="1" id="KW-0560">Oxidoreductase</keyword>
<organism evidence="4 5">
    <name type="scientific">Nitratidesulfovibrio oxamicus</name>
    <dbReference type="NCBI Taxonomy" id="32016"/>
    <lineage>
        <taxon>Bacteria</taxon>
        <taxon>Pseudomonadati</taxon>
        <taxon>Thermodesulfobacteriota</taxon>
        <taxon>Desulfovibrionia</taxon>
        <taxon>Desulfovibrionales</taxon>
        <taxon>Desulfovibrionaceae</taxon>
        <taxon>Nitratidesulfovibrio</taxon>
    </lineage>
</organism>
<evidence type="ECO:0000313" key="5">
    <source>
        <dbReference type="Proteomes" id="UP001194469"/>
    </source>
</evidence>
<evidence type="ECO:0000259" key="3">
    <source>
        <dbReference type="Pfam" id="PF01266"/>
    </source>
</evidence>
<keyword evidence="2" id="KW-0472">Membrane</keyword>
<dbReference type="EMBL" id="VRYY01000111">
    <property type="protein sequence ID" value="MBG3876440.1"/>
    <property type="molecule type" value="Genomic_DNA"/>
</dbReference>
<keyword evidence="2" id="KW-0812">Transmembrane</keyword>
<feature type="domain" description="FAD dependent oxidoreductase" evidence="3">
    <location>
        <begin position="8"/>
        <end position="315"/>
    </location>
</feature>
<dbReference type="Pfam" id="PF01266">
    <property type="entry name" value="DAO"/>
    <property type="match status" value="1"/>
</dbReference>
<evidence type="ECO:0000313" key="4">
    <source>
        <dbReference type="EMBL" id="MBG3876440.1"/>
    </source>
</evidence>
<dbReference type="SUPFAM" id="SSF51905">
    <property type="entry name" value="FAD/NAD(P)-binding domain"/>
    <property type="match status" value="1"/>
</dbReference>
<dbReference type="InterPro" id="IPR006076">
    <property type="entry name" value="FAD-dep_OxRdtase"/>
</dbReference>
<dbReference type="PANTHER" id="PTHR13847:SF287">
    <property type="entry name" value="FAD-DEPENDENT OXIDOREDUCTASE DOMAIN-CONTAINING PROTEIN 1"/>
    <property type="match status" value="1"/>
</dbReference>
<dbReference type="Proteomes" id="UP001194469">
    <property type="component" value="Unassembled WGS sequence"/>
</dbReference>
<dbReference type="InterPro" id="IPR036188">
    <property type="entry name" value="FAD/NAD-bd_sf"/>
</dbReference>
<evidence type="ECO:0000256" key="1">
    <source>
        <dbReference type="ARBA" id="ARBA00023002"/>
    </source>
</evidence>
<keyword evidence="5" id="KW-1185">Reference proteome</keyword>
<reference evidence="4 5" key="1">
    <citation type="submission" date="2019-08" db="EMBL/GenBank/DDBJ databases">
        <authorList>
            <person name="Luo N."/>
        </authorList>
    </citation>
    <scope>NUCLEOTIDE SEQUENCE [LARGE SCALE GENOMIC DNA]</scope>
    <source>
        <strain evidence="4 5">NCIMB 9442</strain>
    </source>
</reference>